<evidence type="ECO:0000313" key="4">
    <source>
        <dbReference type="Proteomes" id="UP000249056"/>
    </source>
</evidence>
<name>A0A395IQ75_9HELO</name>
<protein>
    <recommendedName>
        <fullName evidence="5">Major facilitator superfamily (MFS) profile domain-containing protein</fullName>
    </recommendedName>
</protein>
<dbReference type="Gene3D" id="1.20.1250.20">
    <property type="entry name" value="MFS general substrate transporter like domains"/>
    <property type="match status" value="1"/>
</dbReference>
<dbReference type="SUPFAM" id="SSF103473">
    <property type="entry name" value="MFS general substrate transporter"/>
    <property type="match status" value="1"/>
</dbReference>
<dbReference type="OrthoDB" id="4889846at2759"/>
<comment type="caution">
    <text evidence="3">The sequence shown here is derived from an EMBL/GenBank/DDBJ whole genome shotgun (WGS) entry which is preliminary data.</text>
</comment>
<sequence>MRKRQEKDARAASEQGEAQSRGPREEAVVQSPTIEKDSKAILNPAKRKSFNPCSHMPNSKTTVIETVISEKIGPPGPDAEPGHNRPGLTRKDTQPIVSIEALGIQPCKKCREEKLAARNYRIKLIIGLFFPFTIQALDTTIVASALPWIASDFNEISQMDWIISAFNLCSAAFIPF</sequence>
<gene>
    <name evidence="3" type="ORF">DID88_009592</name>
</gene>
<keyword evidence="2" id="KW-1133">Transmembrane helix</keyword>
<organism evidence="3 4">
    <name type="scientific">Monilinia fructigena</name>
    <dbReference type="NCBI Taxonomy" id="38457"/>
    <lineage>
        <taxon>Eukaryota</taxon>
        <taxon>Fungi</taxon>
        <taxon>Dikarya</taxon>
        <taxon>Ascomycota</taxon>
        <taxon>Pezizomycotina</taxon>
        <taxon>Leotiomycetes</taxon>
        <taxon>Helotiales</taxon>
        <taxon>Sclerotiniaceae</taxon>
        <taxon>Monilinia</taxon>
    </lineage>
</organism>
<keyword evidence="2" id="KW-0472">Membrane</keyword>
<keyword evidence="4" id="KW-1185">Reference proteome</keyword>
<keyword evidence="2" id="KW-0812">Transmembrane</keyword>
<evidence type="ECO:0000256" key="2">
    <source>
        <dbReference type="SAM" id="Phobius"/>
    </source>
</evidence>
<reference evidence="3 4" key="1">
    <citation type="submission" date="2018-06" db="EMBL/GenBank/DDBJ databases">
        <title>Genome Sequence of the Brown Rot Fungal Pathogen Monilinia fructigena.</title>
        <authorList>
            <person name="Landi L."/>
            <person name="De Miccolis Angelini R.M."/>
            <person name="Pollastro S."/>
            <person name="Abate D."/>
            <person name="Faretra F."/>
            <person name="Romanazzi G."/>
        </authorList>
    </citation>
    <scope>NUCLEOTIDE SEQUENCE [LARGE SCALE GENOMIC DNA]</scope>
    <source>
        <strain evidence="3 4">Mfrg269</strain>
    </source>
</reference>
<dbReference type="AlphaFoldDB" id="A0A395IQ75"/>
<accession>A0A395IQ75</accession>
<feature type="region of interest" description="Disordered" evidence="1">
    <location>
        <begin position="1"/>
        <end position="56"/>
    </location>
</feature>
<dbReference type="InterPro" id="IPR036259">
    <property type="entry name" value="MFS_trans_sf"/>
</dbReference>
<feature type="compositionally biased region" description="Basic and acidic residues" evidence="1">
    <location>
        <begin position="1"/>
        <end position="11"/>
    </location>
</feature>
<evidence type="ECO:0000313" key="3">
    <source>
        <dbReference type="EMBL" id="RAL61553.1"/>
    </source>
</evidence>
<evidence type="ECO:0000256" key="1">
    <source>
        <dbReference type="SAM" id="MobiDB-lite"/>
    </source>
</evidence>
<proteinExistence type="predicted"/>
<dbReference type="Proteomes" id="UP000249056">
    <property type="component" value="Unassembled WGS sequence"/>
</dbReference>
<feature type="transmembrane region" description="Helical" evidence="2">
    <location>
        <begin position="124"/>
        <end position="150"/>
    </location>
</feature>
<evidence type="ECO:0008006" key="5">
    <source>
        <dbReference type="Google" id="ProtNLM"/>
    </source>
</evidence>
<dbReference type="EMBL" id="QKRW01000030">
    <property type="protein sequence ID" value="RAL61553.1"/>
    <property type="molecule type" value="Genomic_DNA"/>
</dbReference>